<evidence type="ECO:0000313" key="2">
    <source>
        <dbReference type="Proteomes" id="UP001612741"/>
    </source>
</evidence>
<dbReference type="CDD" id="cd21631">
    <property type="entry name" value="RHH_CopG_NikR-like"/>
    <property type="match status" value="1"/>
</dbReference>
<keyword evidence="2" id="KW-1185">Reference proteome</keyword>
<name>A0ABW7YYJ9_9ACTN</name>
<dbReference type="RefSeq" id="WP_397085239.1">
    <property type="nucleotide sequence ID" value="NZ_JBITGY010000007.1"/>
</dbReference>
<organism evidence="1 2">
    <name type="scientific">Nonomuraea typhae</name>
    <dbReference type="NCBI Taxonomy" id="2603600"/>
    <lineage>
        <taxon>Bacteria</taxon>
        <taxon>Bacillati</taxon>
        <taxon>Actinomycetota</taxon>
        <taxon>Actinomycetes</taxon>
        <taxon>Streptosporangiales</taxon>
        <taxon>Streptosporangiaceae</taxon>
        <taxon>Nonomuraea</taxon>
    </lineage>
</organism>
<evidence type="ECO:0000313" key="1">
    <source>
        <dbReference type="EMBL" id="MFI6500994.1"/>
    </source>
</evidence>
<gene>
    <name evidence="1" type="ORF">ACIBG2_26705</name>
</gene>
<comment type="caution">
    <text evidence="1">The sequence shown here is derived from an EMBL/GenBank/DDBJ whole genome shotgun (WGS) entry which is preliminary data.</text>
</comment>
<dbReference type="EMBL" id="JBITGY010000007">
    <property type="protein sequence ID" value="MFI6500994.1"/>
    <property type="molecule type" value="Genomic_DNA"/>
</dbReference>
<dbReference type="SUPFAM" id="SSF47598">
    <property type="entry name" value="Ribbon-helix-helix"/>
    <property type="match status" value="1"/>
</dbReference>
<dbReference type="Proteomes" id="UP001612741">
    <property type="component" value="Unassembled WGS sequence"/>
</dbReference>
<protein>
    <submittedName>
        <fullName evidence="1">CopG family transcriptional regulator</fullName>
    </submittedName>
</protein>
<dbReference type="InterPro" id="IPR010985">
    <property type="entry name" value="Ribbon_hlx_hlx"/>
</dbReference>
<sequence length="72" mass="8154">MSLYLPEDLKQRVAQAARVHGMSEDEYMRDAIRRTLDDEATGQPPRWGLFDSGEPTLASRTDEILAEGFGER</sequence>
<reference evidence="1 2" key="1">
    <citation type="submission" date="2024-10" db="EMBL/GenBank/DDBJ databases">
        <title>The Natural Products Discovery Center: Release of the First 8490 Sequenced Strains for Exploring Actinobacteria Biosynthetic Diversity.</title>
        <authorList>
            <person name="Kalkreuter E."/>
            <person name="Kautsar S.A."/>
            <person name="Yang D."/>
            <person name="Bader C.D."/>
            <person name="Teijaro C.N."/>
            <person name="Fluegel L."/>
            <person name="Davis C.M."/>
            <person name="Simpson J.R."/>
            <person name="Lauterbach L."/>
            <person name="Steele A.D."/>
            <person name="Gui C."/>
            <person name="Meng S."/>
            <person name="Li G."/>
            <person name="Viehrig K."/>
            <person name="Ye F."/>
            <person name="Su P."/>
            <person name="Kiefer A.F."/>
            <person name="Nichols A."/>
            <person name="Cepeda A.J."/>
            <person name="Yan W."/>
            <person name="Fan B."/>
            <person name="Jiang Y."/>
            <person name="Adhikari A."/>
            <person name="Zheng C.-J."/>
            <person name="Schuster L."/>
            <person name="Cowan T.M."/>
            <person name="Smanski M.J."/>
            <person name="Chevrette M.G."/>
            <person name="De Carvalho L.P.S."/>
            <person name="Shen B."/>
        </authorList>
    </citation>
    <scope>NUCLEOTIDE SEQUENCE [LARGE SCALE GENOMIC DNA]</scope>
    <source>
        <strain evidence="1 2">NPDC050545</strain>
    </source>
</reference>
<accession>A0ABW7YYJ9</accession>
<proteinExistence type="predicted"/>